<evidence type="ECO:0000256" key="1">
    <source>
        <dbReference type="ARBA" id="ARBA00004651"/>
    </source>
</evidence>
<comment type="subcellular location">
    <subcellularLocation>
        <location evidence="1">Cell membrane</location>
        <topology evidence="1">Multi-pass membrane protein</topology>
    </subcellularLocation>
</comment>
<dbReference type="SMART" id="SM01381">
    <property type="entry name" value="7TM_GPCR_Srsx"/>
    <property type="match status" value="1"/>
</dbReference>
<keyword evidence="3 9" id="KW-0812">Transmembrane</keyword>
<keyword evidence="11" id="KW-1185">Reference proteome</keyword>
<dbReference type="InterPro" id="IPR017452">
    <property type="entry name" value="GPCR_Rhodpsn_7TM"/>
</dbReference>
<dbReference type="GO" id="GO:0004930">
    <property type="term" value="F:G protein-coupled receptor activity"/>
    <property type="evidence" value="ECO:0007669"/>
    <property type="project" value="UniProtKB-KW"/>
</dbReference>
<dbReference type="Proteomes" id="UP001152795">
    <property type="component" value="Unassembled WGS sequence"/>
</dbReference>
<evidence type="ECO:0000256" key="3">
    <source>
        <dbReference type="ARBA" id="ARBA00022692"/>
    </source>
</evidence>
<keyword evidence="2" id="KW-1003">Cell membrane</keyword>
<organism evidence="10 11">
    <name type="scientific">Paramuricea clavata</name>
    <name type="common">Red gorgonian</name>
    <name type="synonym">Violescent sea-whip</name>
    <dbReference type="NCBI Taxonomy" id="317549"/>
    <lineage>
        <taxon>Eukaryota</taxon>
        <taxon>Metazoa</taxon>
        <taxon>Cnidaria</taxon>
        <taxon>Anthozoa</taxon>
        <taxon>Octocorallia</taxon>
        <taxon>Malacalcyonacea</taxon>
        <taxon>Plexauridae</taxon>
        <taxon>Paramuricea</taxon>
    </lineage>
</organism>
<evidence type="ECO:0000256" key="9">
    <source>
        <dbReference type="RuleBase" id="RU000688"/>
    </source>
</evidence>
<keyword evidence="8 9" id="KW-0807">Transducer</keyword>
<evidence type="ECO:0000256" key="4">
    <source>
        <dbReference type="ARBA" id="ARBA00022989"/>
    </source>
</evidence>
<evidence type="ECO:0000256" key="7">
    <source>
        <dbReference type="ARBA" id="ARBA00023170"/>
    </source>
</evidence>
<dbReference type="InterPro" id="IPR050569">
    <property type="entry name" value="TAAR"/>
</dbReference>
<sequence length="345" mass="38671">MNLSTRSLDVTTSSFDNLSTNPTESNTLASTTDSNRQLIFQILLYIIDVAIIVGNSFVIWLVVRRKSLHTVTNMLLVSLAISDLMVGIAVIPSFVACFHVKCDGVLAKMVYDYFLFVSVANLCAITVDRYTAVMHPLRYPNKMTPLAAIRIIAIAWIIPAILSILPVSWTYSSTSVDNQELANKVFYTIQVIFFVLTPCCLMLWAYFKIFKEAVKQARRIHSETGYGSESVNGGRSLSPSEARNAIKVFGTVVAFFVFCWSISAYRTFVIYFKLKDVHPDVTMASRVLIVFNSAVNPIFYSLWKKDVRREVERLFVGRRRNAIHPATSASNPSFVITQQAATLGN</sequence>
<evidence type="ECO:0000256" key="8">
    <source>
        <dbReference type="ARBA" id="ARBA00023224"/>
    </source>
</evidence>
<comment type="caution">
    <text evidence="10">The sequence shown here is derived from an EMBL/GenBank/DDBJ whole genome shotgun (WGS) entry which is preliminary data.</text>
</comment>
<comment type="similarity">
    <text evidence="9">Belongs to the G-protein coupled receptor 1 family.</text>
</comment>
<dbReference type="PRINTS" id="PR00237">
    <property type="entry name" value="GPCRRHODOPSN"/>
</dbReference>
<dbReference type="PANTHER" id="PTHR24249">
    <property type="entry name" value="HISTAMINE RECEPTOR-RELATED G-PROTEIN COUPLED RECEPTOR"/>
    <property type="match status" value="1"/>
</dbReference>
<dbReference type="Pfam" id="PF00001">
    <property type="entry name" value="7tm_1"/>
    <property type="match status" value="1"/>
</dbReference>
<evidence type="ECO:0000313" key="10">
    <source>
        <dbReference type="EMBL" id="CAB4001863.1"/>
    </source>
</evidence>
<evidence type="ECO:0000256" key="6">
    <source>
        <dbReference type="ARBA" id="ARBA00023136"/>
    </source>
</evidence>
<dbReference type="Gene3D" id="1.20.1070.10">
    <property type="entry name" value="Rhodopsin 7-helix transmembrane proteins"/>
    <property type="match status" value="1"/>
</dbReference>
<reference evidence="10" key="1">
    <citation type="submission" date="2020-04" db="EMBL/GenBank/DDBJ databases">
        <authorList>
            <person name="Alioto T."/>
            <person name="Alioto T."/>
            <person name="Gomez Garrido J."/>
        </authorList>
    </citation>
    <scope>NUCLEOTIDE SEQUENCE</scope>
    <source>
        <strain evidence="10">A484AB</strain>
    </source>
</reference>
<keyword evidence="6" id="KW-0472">Membrane</keyword>
<dbReference type="GO" id="GO:0005886">
    <property type="term" value="C:plasma membrane"/>
    <property type="evidence" value="ECO:0007669"/>
    <property type="project" value="UniProtKB-SubCell"/>
</dbReference>
<keyword evidence="4" id="KW-1133">Transmembrane helix</keyword>
<keyword evidence="5 9" id="KW-0297">G-protein coupled receptor</keyword>
<name>A0A6S7HFB2_PARCT</name>
<evidence type="ECO:0000256" key="5">
    <source>
        <dbReference type="ARBA" id="ARBA00023040"/>
    </source>
</evidence>
<evidence type="ECO:0000256" key="2">
    <source>
        <dbReference type="ARBA" id="ARBA00022475"/>
    </source>
</evidence>
<keyword evidence="7 9" id="KW-0675">Receptor</keyword>
<evidence type="ECO:0000313" key="11">
    <source>
        <dbReference type="Proteomes" id="UP001152795"/>
    </source>
</evidence>
<dbReference type="PANTHER" id="PTHR24249:SF372">
    <property type="entry name" value="G-PROTEIN COUPLED RECEPTORS FAMILY 1 PROFILE DOMAIN-CONTAINING PROTEIN"/>
    <property type="match status" value="1"/>
</dbReference>
<dbReference type="PROSITE" id="PS50262">
    <property type="entry name" value="G_PROTEIN_RECEP_F1_2"/>
    <property type="match status" value="1"/>
</dbReference>
<dbReference type="SUPFAM" id="SSF81321">
    <property type="entry name" value="Family A G protein-coupled receptor-like"/>
    <property type="match status" value="1"/>
</dbReference>
<proteinExistence type="inferred from homology"/>
<gene>
    <name evidence="10" type="ORF">PACLA_8A058981</name>
</gene>
<dbReference type="EMBL" id="CACRXK020004196">
    <property type="protein sequence ID" value="CAB4001863.1"/>
    <property type="molecule type" value="Genomic_DNA"/>
</dbReference>
<dbReference type="PROSITE" id="PS00237">
    <property type="entry name" value="G_PROTEIN_RECEP_F1_1"/>
    <property type="match status" value="1"/>
</dbReference>
<dbReference type="InterPro" id="IPR000276">
    <property type="entry name" value="GPCR_Rhodpsn"/>
</dbReference>
<protein>
    <submittedName>
        <fullName evidence="10">Adenosine receptor A3-like</fullName>
    </submittedName>
</protein>
<accession>A0A6S7HFB2</accession>
<dbReference type="AlphaFoldDB" id="A0A6S7HFB2"/>
<dbReference type="OrthoDB" id="10042731at2759"/>